<sequence length="59" mass="7108">MKCMDGSYYLFRLYFNYWQVLITTLNYRYVLSFSWCMFAGSKLSRGKNILKQYSIAIPN</sequence>
<organism evidence="2">
    <name type="scientific">Anguilla anguilla</name>
    <name type="common">European freshwater eel</name>
    <name type="synonym">Muraena anguilla</name>
    <dbReference type="NCBI Taxonomy" id="7936"/>
    <lineage>
        <taxon>Eukaryota</taxon>
        <taxon>Metazoa</taxon>
        <taxon>Chordata</taxon>
        <taxon>Craniata</taxon>
        <taxon>Vertebrata</taxon>
        <taxon>Euteleostomi</taxon>
        <taxon>Actinopterygii</taxon>
        <taxon>Neopterygii</taxon>
        <taxon>Teleostei</taxon>
        <taxon>Anguilliformes</taxon>
        <taxon>Anguillidae</taxon>
        <taxon>Anguilla</taxon>
    </lineage>
</organism>
<keyword evidence="1" id="KW-1133">Transmembrane helix</keyword>
<reference evidence="2" key="1">
    <citation type="submission" date="2014-11" db="EMBL/GenBank/DDBJ databases">
        <authorList>
            <person name="Amaro Gonzalez C."/>
        </authorList>
    </citation>
    <scope>NUCLEOTIDE SEQUENCE</scope>
</reference>
<accession>A0A0E9WLC0</accession>
<reference evidence="2" key="2">
    <citation type="journal article" date="2015" name="Fish Shellfish Immunol.">
        <title>Early steps in the European eel (Anguilla anguilla)-Vibrio vulnificus interaction in the gills: Role of the RtxA13 toxin.</title>
        <authorList>
            <person name="Callol A."/>
            <person name="Pajuelo D."/>
            <person name="Ebbesson L."/>
            <person name="Teles M."/>
            <person name="MacKenzie S."/>
            <person name="Amaro C."/>
        </authorList>
    </citation>
    <scope>NUCLEOTIDE SEQUENCE</scope>
</reference>
<keyword evidence="1" id="KW-0472">Membrane</keyword>
<keyword evidence="1" id="KW-0812">Transmembrane</keyword>
<feature type="transmembrane region" description="Helical" evidence="1">
    <location>
        <begin position="17"/>
        <end position="38"/>
    </location>
</feature>
<name>A0A0E9WLC0_ANGAN</name>
<protein>
    <submittedName>
        <fullName evidence="2">Uncharacterized protein</fullName>
    </submittedName>
</protein>
<dbReference type="AlphaFoldDB" id="A0A0E9WLC0"/>
<proteinExistence type="predicted"/>
<dbReference type="EMBL" id="GBXM01017368">
    <property type="protein sequence ID" value="JAH91209.1"/>
    <property type="molecule type" value="Transcribed_RNA"/>
</dbReference>
<evidence type="ECO:0000256" key="1">
    <source>
        <dbReference type="SAM" id="Phobius"/>
    </source>
</evidence>
<evidence type="ECO:0000313" key="2">
    <source>
        <dbReference type="EMBL" id="JAH91209.1"/>
    </source>
</evidence>